<evidence type="ECO:0000256" key="2">
    <source>
        <dbReference type="ARBA" id="ARBA00022448"/>
    </source>
</evidence>
<proteinExistence type="inferred from homology"/>
<keyword evidence="2" id="KW-0813">Transport</keyword>
<dbReference type="CDD" id="cd14748">
    <property type="entry name" value="PBP2_UgpB"/>
    <property type="match status" value="1"/>
</dbReference>
<comment type="similarity">
    <text evidence="1">Belongs to the bacterial solute-binding protein 1 family.</text>
</comment>
<dbReference type="Pfam" id="PF13416">
    <property type="entry name" value="SBP_bac_8"/>
    <property type="match status" value="1"/>
</dbReference>
<dbReference type="PANTHER" id="PTHR30061">
    <property type="entry name" value="MALTOSE-BINDING PERIPLASMIC PROTEIN"/>
    <property type="match status" value="1"/>
</dbReference>
<dbReference type="GO" id="GO:0015768">
    <property type="term" value="P:maltose transport"/>
    <property type="evidence" value="ECO:0007669"/>
    <property type="project" value="TreeGrafter"/>
</dbReference>
<keyword evidence="3" id="KW-0732">Signal</keyword>
<dbReference type="Proteomes" id="UP000237104">
    <property type="component" value="Unassembled WGS sequence"/>
</dbReference>
<dbReference type="Gene3D" id="3.40.190.10">
    <property type="entry name" value="Periplasmic binding protein-like II"/>
    <property type="match status" value="1"/>
</dbReference>
<dbReference type="GO" id="GO:0042956">
    <property type="term" value="P:maltodextrin transmembrane transport"/>
    <property type="evidence" value="ECO:0007669"/>
    <property type="project" value="TreeGrafter"/>
</dbReference>
<reference evidence="4 5" key="1">
    <citation type="submission" date="2018-01" db="EMBL/GenBank/DDBJ databases">
        <title>Cryobacterium sp. nov., from glaciers in China.</title>
        <authorList>
            <person name="Liu Q."/>
            <person name="Xin Y.-H."/>
        </authorList>
    </citation>
    <scope>NUCLEOTIDE SEQUENCE [LARGE SCALE GENOMIC DNA]</scope>
    <source>
        <strain evidence="4 5">TMB1-8</strain>
    </source>
</reference>
<sequence>MPPLARGDPMHDKEVRKRATMHSKDLLLAATTAAALILSGCSAAQPNSSGDAPVTITFWNSYTGPDRAVVERLVDDFNESQDEVAIDMTIQPFDVYSQKLLPAMSAGEGPTIAALDASQFPQYAELGVISPIDDFYESGAIDPDTLPQASLEATTLDGEMYGSPMIATNTMLYWNKDLFAAAGIDGPPATMDDMAEAAVSLTKYQEGAETTNTYGIAIPDREATSSWGVLLWADGGGFVSDDKTESIFASKESVATMTKWNDLIQKQHISPVGLNGVDGDSLFGAGRAAMLMNGPWASAAFEEAGINFGVAPTPEGSDGQFAAAVSSNMHLAADATDAERQGAYDFFAFWNSKEASTYYAVETGFPPTRTDVTVEDLESNPTSQAF</sequence>
<dbReference type="SUPFAM" id="SSF53850">
    <property type="entry name" value="Periplasmic binding protein-like II"/>
    <property type="match status" value="1"/>
</dbReference>
<evidence type="ECO:0000256" key="3">
    <source>
        <dbReference type="ARBA" id="ARBA00022729"/>
    </source>
</evidence>
<protein>
    <submittedName>
        <fullName evidence="4">ABC transporter substrate-binding protein</fullName>
    </submittedName>
</protein>
<comment type="caution">
    <text evidence="4">The sequence shown here is derived from an EMBL/GenBank/DDBJ whole genome shotgun (WGS) entry which is preliminary data.</text>
</comment>
<organism evidence="4 5">
    <name type="scientific">Cryobacterium zongtaii</name>
    <dbReference type="NCBI Taxonomy" id="1259217"/>
    <lineage>
        <taxon>Bacteria</taxon>
        <taxon>Bacillati</taxon>
        <taxon>Actinomycetota</taxon>
        <taxon>Actinomycetes</taxon>
        <taxon>Micrococcales</taxon>
        <taxon>Microbacteriaceae</taxon>
        <taxon>Cryobacterium</taxon>
    </lineage>
</organism>
<dbReference type="GO" id="GO:1901982">
    <property type="term" value="F:maltose binding"/>
    <property type="evidence" value="ECO:0007669"/>
    <property type="project" value="TreeGrafter"/>
</dbReference>
<evidence type="ECO:0000313" key="5">
    <source>
        <dbReference type="Proteomes" id="UP000237104"/>
    </source>
</evidence>
<name>A0A2S3Z9L5_9MICO</name>
<evidence type="ECO:0000256" key="1">
    <source>
        <dbReference type="ARBA" id="ARBA00008520"/>
    </source>
</evidence>
<dbReference type="PANTHER" id="PTHR30061:SF50">
    <property type="entry name" value="MALTOSE_MALTODEXTRIN-BINDING PERIPLASMIC PROTEIN"/>
    <property type="match status" value="1"/>
</dbReference>
<accession>A0A2S3Z9L5</accession>
<dbReference type="OrthoDB" id="2510110at2"/>
<dbReference type="AlphaFoldDB" id="A0A2S3Z9L5"/>
<dbReference type="InterPro" id="IPR006059">
    <property type="entry name" value="SBP"/>
</dbReference>
<dbReference type="EMBL" id="PPXF01000054">
    <property type="protein sequence ID" value="POH62246.1"/>
    <property type="molecule type" value="Genomic_DNA"/>
</dbReference>
<dbReference type="GO" id="GO:0055052">
    <property type="term" value="C:ATP-binding cassette (ABC) transporter complex, substrate-binding subunit-containing"/>
    <property type="evidence" value="ECO:0007669"/>
    <property type="project" value="TreeGrafter"/>
</dbReference>
<gene>
    <name evidence="4" type="ORF">C3B59_11575</name>
</gene>
<evidence type="ECO:0000313" key="4">
    <source>
        <dbReference type="EMBL" id="POH62246.1"/>
    </source>
</evidence>